<evidence type="ECO:0000256" key="4">
    <source>
        <dbReference type="ARBA" id="ARBA00023163"/>
    </source>
</evidence>
<dbReference type="InterPro" id="IPR033710">
    <property type="entry name" value="TBP_eukaryotic"/>
</dbReference>
<dbReference type="SUPFAM" id="SSF55945">
    <property type="entry name" value="TATA-box binding protein-like"/>
    <property type="match status" value="2"/>
</dbReference>
<comment type="function">
    <text evidence="6">General transcription factor that functions at the core of the DNA-binding multiprotein factor TFIID. Binding of TFIID to the TATA box is the initial transcriptional step of the pre-initiation complex (PIC), playing a role in the activation of eukaryotic genes transcribed by RNA polymerase II.</text>
</comment>
<comment type="subcellular location">
    <subcellularLocation>
        <location evidence="1">Nucleus</location>
    </subcellularLocation>
</comment>
<dbReference type="GO" id="GO:0016251">
    <property type="term" value="F:RNA polymerase II general transcription initiation factor activity"/>
    <property type="evidence" value="ECO:0000318"/>
    <property type="project" value="GO_Central"/>
</dbReference>
<dbReference type="Proteomes" id="UP000000768">
    <property type="component" value="Chromosome 1"/>
</dbReference>
<dbReference type="FunFam" id="3.30.310.10:FF:000001">
    <property type="entry name" value="TATA-box-binding protein 2"/>
    <property type="match status" value="1"/>
</dbReference>
<dbReference type="CDD" id="cd04516">
    <property type="entry name" value="TBP_eukaryotes"/>
    <property type="match status" value="1"/>
</dbReference>
<evidence type="ECO:0000313" key="8">
    <source>
        <dbReference type="Proteomes" id="UP000000768"/>
    </source>
</evidence>
<proteinExistence type="inferred from homology"/>
<dbReference type="EMBL" id="CM000760">
    <property type="protein sequence ID" value="KXG38188.1"/>
    <property type="molecule type" value="Genomic_DNA"/>
</dbReference>
<evidence type="ECO:0000256" key="2">
    <source>
        <dbReference type="ARBA" id="ARBA00005560"/>
    </source>
</evidence>
<dbReference type="HAMAP" id="MF_00408">
    <property type="entry name" value="TATA_bind_prot_arch"/>
    <property type="match status" value="1"/>
</dbReference>
<gene>
    <name evidence="7" type="ORF">SORBI_3001G194800</name>
</gene>
<dbReference type="FunFam" id="3.30.310.10:FF:000002">
    <property type="entry name" value="TATA-box-binding protein 2"/>
    <property type="match status" value="1"/>
</dbReference>
<dbReference type="InterPro" id="IPR012295">
    <property type="entry name" value="TBP_dom_sf"/>
</dbReference>
<dbReference type="STRING" id="4558.A0A1B6QJU3"/>
<name>A0A1B6QJU3_SORBI</name>
<dbReference type="GO" id="GO:0006352">
    <property type="term" value="P:DNA-templated transcription initiation"/>
    <property type="evidence" value="ECO:0000318"/>
    <property type="project" value="GO_Central"/>
</dbReference>
<keyword evidence="5" id="KW-0539">Nucleus</keyword>
<dbReference type="AlphaFoldDB" id="A0A1B6QJU3"/>
<reference evidence="7 8" key="1">
    <citation type="journal article" date="2009" name="Nature">
        <title>The Sorghum bicolor genome and the diversification of grasses.</title>
        <authorList>
            <person name="Paterson A.H."/>
            <person name="Bowers J.E."/>
            <person name="Bruggmann R."/>
            <person name="Dubchak I."/>
            <person name="Grimwood J."/>
            <person name="Gundlach H."/>
            <person name="Haberer G."/>
            <person name="Hellsten U."/>
            <person name="Mitros T."/>
            <person name="Poliakov A."/>
            <person name="Schmutz J."/>
            <person name="Spannagl M."/>
            <person name="Tang H."/>
            <person name="Wang X."/>
            <person name="Wicker T."/>
            <person name="Bharti A.K."/>
            <person name="Chapman J."/>
            <person name="Feltus F.A."/>
            <person name="Gowik U."/>
            <person name="Grigoriev I.V."/>
            <person name="Lyons E."/>
            <person name="Maher C.A."/>
            <person name="Martis M."/>
            <person name="Narechania A."/>
            <person name="Otillar R.P."/>
            <person name="Penning B.W."/>
            <person name="Salamov A.A."/>
            <person name="Wang Y."/>
            <person name="Zhang L."/>
            <person name="Carpita N.C."/>
            <person name="Freeling M."/>
            <person name="Gingle A.R."/>
            <person name="Hash C.T."/>
            <person name="Keller B."/>
            <person name="Klein P."/>
            <person name="Kresovich S."/>
            <person name="McCann M.C."/>
            <person name="Ming R."/>
            <person name="Peterson D.G."/>
            <person name="Mehboob-ur-Rahman"/>
            <person name="Ware D."/>
            <person name="Westhoff P."/>
            <person name="Mayer K.F."/>
            <person name="Messing J."/>
            <person name="Rokhsar D.S."/>
        </authorList>
    </citation>
    <scope>NUCLEOTIDE SEQUENCE [LARGE SCALE GENOMIC DNA]</scope>
    <source>
        <strain evidence="8">cv. BTx623</strain>
    </source>
</reference>
<evidence type="ECO:0000256" key="5">
    <source>
        <dbReference type="ARBA" id="ARBA00023242"/>
    </source>
</evidence>
<accession>A0A1B6QJU3</accession>
<dbReference type="PROSITE" id="PS00351">
    <property type="entry name" value="TFIID"/>
    <property type="match status" value="1"/>
</dbReference>
<dbReference type="GO" id="GO:0003677">
    <property type="term" value="F:DNA binding"/>
    <property type="evidence" value="ECO:0007669"/>
    <property type="project" value="UniProtKB-KW"/>
</dbReference>
<dbReference type="PANTHER" id="PTHR10126">
    <property type="entry name" value="TATA-BOX BINDING PROTEIN"/>
    <property type="match status" value="1"/>
</dbReference>
<sequence length="234" mass="25252">MASAAGAGPMGLGLRSGSGAWGGGGGGQAAAPAMNDAHQPGVDLARHPSGFVPTLQNIVSTVNLGCKLDLQQIASGARNAEYNPKRFAAVIVRIRDPKTTALVFASGKMVCTGAKSEEHSRLAGRKFARIVHKLGFQSARFKDFKIQNIVGSCDVKFPIRLEGLALASGTFANYEPEIFPGLIYRMVEPKIVILIFVSGKIVLTGAKVREEIYTAFENIYPMLVQFRKRQQYIR</sequence>
<protein>
    <submittedName>
        <fullName evidence="7">Uncharacterized protein</fullName>
    </submittedName>
</protein>
<organism evidence="7 8">
    <name type="scientific">Sorghum bicolor</name>
    <name type="common">Sorghum</name>
    <name type="synonym">Sorghum vulgare</name>
    <dbReference type="NCBI Taxonomy" id="4558"/>
    <lineage>
        <taxon>Eukaryota</taxon>
        <taxon>Viridiplantae</taxon>
        <taxon>Streptophyta</taxon>
        <taxon>Embryophyta</taxon>
        <taxon>Tracheophyta</taxon>
        <taxon>Spermatophyta</taxon>
        <taxon>Magnoliopsida</taxon>
        <taxon>Liliopsida</taxon>
        <taxon>Poales</taxon>
        <taxon>Poaceae</taxon>
        <taxon>PACMAD clade</taxon>
        <taxon>Panicoideae</taxon>
        <taxon>Andropogonodae</taxon>
        <taxon>Andropogoneae</taxon>
        <taxon>Sorghinae</taxon>
        <taxon>Sorghum</taxon>
    </lineage>
</organism>
<dbReference type="Pfam" id="PF00352">
    <property type="entry name" value="TBP"/>
    <property type="match status" value="2"/>
</dbReference>
<evidence type="ECO:0000256" key="3">
    <source>
        <dbReference type="ARBA" id="ARBA00023125"/>
    </source>
</evidence>
<evidence type="ECO:0000313" key="7">
    <source>
        <dbReference type="EMBL" id="KXG38188.1"/>
    </source>
</evidence>
<dbReference type="PRINTS" id="PR00686">
    <property type="entry name" value="TIFACTORIID"/>
</dbReference>
<reference evidence="8" key="2">
    <citation type="journal article" date="2018" name="Plant J.">
        <title>The Sorghum bicolor reference genome: improved assembly, gene annotations, a transcriptome atlas, and signatures of genome organization.</title>
        <authorList>
            <person name="McCormick R.F."/>
            <person name="Truong S.K."/>
            <person name="Sreedasyam A."/>
            <person name="Jenkins J."/>
            <person name="Shu S."/>
            <person name="Sims D."/>
            <person name="Kennedy M."/>
            <person name="Amirebrahimi M."/>
            <person name="Weers B.D."/>
            <person name="McKinley B."/>
            <person name="Mattison A."/>
            <person name="Morishige D.T."/>
            <person name="Grimwood J."/>
            <person name="Schmutz J."/>
            <person name="Mullet J.E."/>
        </authorList>
    </citation>
    <scope>NUCLEOTIDE SEQUENCE [LARGE SCALE GENOMIC DNA]</scope>
    <source>
        <strain evidence="8">cv. BTx623</strain>
    </source>
</reference>
<keyword evidence="3" id="KW-0238">DNA-binding</keyword>
<dbReference type="OMA" id="VRWICEN"/>
<dbReference type="Gene3D" id="3.30.310.10">
    <property type="entry name" value="TATA-Binding Protein"/>
    <property type="match status" value="2"/>
</dbReference>
<evidence type="ECO:0000256" key="6">
    <source>
        <dbReference type="ARBA" id="ARBA00037612"/>
    </source>
</evidence>
<keyword evidence="8" id="KW-1185">Reference proteome</keyword>
<dbReference type="eggNOG" id="KOG3302">
    <property type="taxonomic scope" value="Eukaryota"/>
</dbReference>
<dbReference type="InParanoid" id="A0A1B6QJU3"/>
<comment type="similarity">
    <text evidence="2">Belongs to the TBP family.</text>
</comment>
<dbReference type="InterPro" id="IPR030491">
    <property type="entry name" value="TBP_CS"/>
</dbReference>
<evidence type="ECO:0000256" key="1">
    <source>
        <dbReference type="ARBA" id="ARBA00004123"/>
    </source>
</evidence>
<dbReference type="InterPro" id="IPR000814">
    <property type="entry name" value="TBP"/>
</dbReference>
<dbReference type="GO" id="GO:0005634">
    <property type="term" value="C:nucleus"/>
    <property type="evidence" value="ECO:0007669"/>
    <property type="project" value="UniProtKB-SubCell"/>
</dbReference>
<keyword evidence="4" id="KW-0804">Transcription</keyword>
<dbReference type="Gramene" id="KXG38188">
    <property type="protein sequence ID" value="KXG38188"/>
    <property type="gene ID" value="SORBI_3001G194800"/>
</dbReference>